<dbReference type="Proteomes" id="UP000192578">
    <property type="component" value="Unassembled WGS sequence"/>
</dbReference>
<gene>
    <name evidence="1" type="ORF">BV898_11699</name>
</gene>
<keyword evidence="2" id="KW-1185">Reference proteome</keyword>
<name>A0A1W0WFY9_HYPEX</name>
<reference evidence="2" key="1">
    <citation type="submission" date="2017-01" db="EMBL/GenBank/DDBJ databases">
        <title>Comparative genomics of anhydrobiosis in the tardigrade Hypsibius dujardini.</title>
        <authorList>
            <person name="Yoshida Y."/>
            <person name="Koutsovoulos G."/>
            <person name="Laetsch D."/>
            <person name="Stevens L."/>
            <person name="Kumar S."/>
            <person name="Horikawa D."/>
            <person name="Ishino K."/>
            <person name="Komine S."/>
            <person name="Tomita M."/>
            <person name="Blaxter M."/>
            <person name="Arakawa K."/>
        </authorList>
    </citation>
    <scope>NUCLEOTIDE SEQUENCE [LARGE SCALE GENOMIC DNA]</scope>
    <source>
        <strain evidence="2">Z151</strain>
    </source>
</reference>
<proteinExistence type="predicted"/>
<evidence type="ECO:0000313" key="1">
    <source>
        <dbReference type="EMBL" id="OQV14125.1"/>
    </source>
</evidence>
<organism evidence="1 2">
    <name type="scientific">Hypsibius exemplaris</name>
    <name type="common">Freshwater tardigrade</name>
    <dbReference type="NCBI Taxonomy" id="2072580"/>
    <lineage>
        <taxon>Eukaryota</taxon>
        <taxon>Metazoa</taxon>
        <taxon>Ecdysozoa</taxon>
        <taxon>Tardigrada</taxon>
        <taxon>Eutardigrada</taxon>
        <taxon>Parachela</taxon>
        <taxon>Hypsibioidea</taxon>
        <taxon>Hypsibiidae</taxon>
        <taxon>Hypsibius</taxon>
    </lineage>
</organism>
<sequence>MPDPPFGSSLIDSLLCSESLPESPACGSNTLIKTALSFPGGGASTRILLMDYDETVYGQRALTQKLSDQRIRLHVPSWGKCITTRREFWLRAYQAFLKDDMSLESLQMAIAFVDRFVGRFCGEYAGEIEDAPMECVFEAALVIVEQLLDDGAVQFEGEGDRKKPDNVQLTIKLMLDVTGWEVIDCTAASFVPHFMEHAGVRQYSHCLRQQILAVTTLFMIDERIAENVPQSAMAALAVVFQSWLFMENLHSLNSPIEFAAFGLPHPADFIRQAVNTLLRTGGMTLDYFLKMTDYVMTAIFSTNLHDGLDPLTAWKFCHVMKEVFSSPSAVSQLPQLEQACLDLIVQSPQLGVTISGSPSWSDTEAIAVLI</sequence>
<dbReference type="EMBL" id="MTYJ01000110">
    <property type="protein sequence ID" value="OQV14125.1"/>
    <property type="molecule type" value="Genomic_DNA"/>
</dbReference>
<accession>A0A1W0WFY9</accession>
<dbReference type="AlphaFoldDB" id="A0A1W0WFY9"/>
<evidence type="ECO:0000313" key="2">
    <source>
        <dbReference type="Proteomes" id="UP000192578"/>
    </source>
</evidence>
<protein>
    <submittedName>
        <fullName evidence="1">Uncharacterized protein</fullName>
    </submittedName>
</protein>
<comment type="caution">
    <text evidence="1">The sequence shown here is derived from an EMBL/GenBank/DDBJ whole genome shotgun (WGS) entry which is preliminary data.</text>
</comment>
<dbReference type="OrthoDB" id="10066049at2759"/>